<name>M2S8Y2_9SPHN</name>
<organism evidence="1 2">
    <name type="scientific">Pacificimonas flava</name>
    <dbReference type="NCBI Taxonomy" id="1234595"/>
    <lineage>
        <taxon>Bacteria</taxon>
        <taxon>Pseudomonadati</taxon>
        <taxon>Pseudomonadota</taxon>
        <taxon>Alphaproteobacteria</taxon>
        <taxon>Sphingomonadales</taxon>
        <taxon>Sphingosinicellaceae</taxon>
        <taxon>Pacificimonas</taxon>
    </lineage>
</organism>
<protein>
    <submittedName>
        <fullName evidence="1">Uncharacterized protein</fullName>
    </submittedName>
</protein>
<dbReference type="Proteomes" id="UP000011717">
    <property type="component" value="Unassembled WGS sequence"/>
</dbReference>
<sequence>MTWIASRRTLKLMWEPGTMSRIGAQFFPGGLMSNPAFLARWVKMAR</sequence>
<evidence type="ECO:0000313" key="2">
    <source>
        <dbReference type="Proteomes" id="UP000011717"/>
    </source>
</evidence>
<proteinExistence type="predicted"/>
<accession>M2S8Y2</accession>
<comment type="caution">
    <text evidence="1">The sequence shown here is derived from an EMBL/GenBank/DDBJ whole genome shotgun (WGS) entry which is preliminary data.</text>
</comment>
<reference evidence="1 2" key="1">
    <citation type="journal article" date="2013" name="Genome Announc.">
        <title>Draft Genome Sequence of Strain JLT2015T, Belonging to the Family Sphingomonadaceae of the Alphaproteobacteria.</title>
        <authorList>
            <person name="Tang K."/>
            <person name="Liu K."/>
            <person name="Li S."/>
            <person name="Jiao N."/>
        </authorList>
    </citation>
    <scope>NUCLEOTIDE SEQUENCE [LARGE SCALE GENOMIC DNA]</scope>
    <source>
        <strain evidence="1 2">JLT2015</strain>
    </source>
</reference>
<keyword evidence="2" id="KW-1185">Reference proteome</keyword>
<dbReference type="AlphaFoldDB" id="M2S8Y2"/>
<evidence type="ECO:0000313" key="1">
    <source>
        <dbReference type="EMBL" id="EMD81820.1"/>
    </source>
</evidence>
<dbReference type="EMBL" id="AMRV01000014">
    <property type="protein sequence ID" value="EMD81820.1"/>
    <property type="molecule type" value="Genomic_DNA"/>
</dbReference>
<gene>
    <name evidence="1" type="ORF">C725_2802</name>
</gene>